<dbReference type="Proteomes" id="UP000186112">
    <property type="component" value="Unassembled WGS sequence"/>
</dbReference>
<proteinExistence type="predicted"/>
<sequence length="84" mass="10319">MYIRTRTFPICYEDKEKIKMLKEINKTRKLLEELLETHNIRDKKVVEVSQKLDSLILQYYILEYNDLKLNFRYEEEMSSIKKAI</sequence>
<dbReference type="InterPro" id="IPR037208">
    <property type="entry name" value="Spo0E-like_sf"/>
</dbReference>
<dbReference type="Gene3D" id="4.10.280.10">
    <property type="entry name" value="Helix-loop-helix DNA-binding domain"/>
    <property type="match status" value="1"/>
</dbReference>
<dbReference type="AlphaFoldDB" id="A0A1U7M845"/>
<dbReference type="GO" id="GO:0046983">
    <property type="term" value="F:protein dimerization activity"/>
    <property type="evidence" value="ECO:0007669"/>
    <property type="project" value="InterPro"/>
</dbReference>
<dbReference type="InterPro" id="IPR018540">
    <property type="entry name" value="Spo0E-like"/>
</dbReference>
<dbReference type="EMBL" id="LTDM01000007">
    <property type="protein sequence ID" value="OLS03451.1"/>
    <property type="molecule type" value="Genomic_DNA"/>
</dbReference>
<dbReference type="RefSeq" id="WP_075724912.1">
    <property type="nucleotide sequence ID" value="NZ_LTDM01000007.1"/>
</dbReference>
<comment type="caution">
    <text evidence="1">The sequence shown here is derived from an EMBL/GenBank/DDBJ whole genome shotgun (WGS) entry which is preliminary data.</text>
</comment>
<dbReference type="GO" id="GO:0043937">
    <property type="term" value="P:regulation of sporulation"/>
    <property type="evidence" value="ECO:0007669"/>
    <property type="project" value="InterPro"/>
</dbReference>
<gene>
    <name evidence="1" type="ORF">TICRE_05640</name>
</gene>
<dbReference type="InterPro" id="IPR036638">
    <property type="entry name" value="HLH_DNA-bd_sf"/>
</dbReference>
<accession>A0A1U7M845</accession>
<evidence type="ECO:0000313" key="1">
    <source>
        <dbReference type="EMBL" id="OLS03451.1"/>
    </source>
</evidence>
<keyword evidence="2" id="KW-1185">Reference proteome</keyword>
<dbReference type="Pfam" id="PF09388">
    <property type="entry name" value="SpoOE-like"/>
    <property type="match status" value="1"/>
</dbReference>
<name>A0A1U7M845_TISCR</name>
<organism evidence="1 2">
    <name type="scientific">Tissierella creatinophila DSM 6911</name>
    <dbReference type="NCBI Taxonomy" id="1123403"/>
    <lineage>
        <taxon>Bacteria</taxon>
        <taxon>Bacillati</taxon>
        <taxon>Bacillota</taxon>
        <taxon>Tissierellia</taxon>
        <taxon>Tissierellales</taxon>
        <taxon>Tissierellaceae</taxon>
        <taxon>Tissierella</taxon>
    </lineage>
</organism>
<evidence type="ECO:0000313" key="2">
    <source>
        <dbReference type="Proteomes" id="UP000186112"/>
    </source>
</evidence>
<protein>
    <submittedName>
        <fullName evidence="1">Spo0E like sporulation regulatory protein</fullName>
    </submittedName>
</protein>
<reference evidence="1 2" key="1">
    <citation type="submission" date="2016-02" db="EMBL/GenBank/DDBJ databases">
        <title>Genome sequence of Tissierella creatinophila DSM 6911.</title>
        <authorList>
            <person name="Poehlein A."/>
            <person name="Daniel R."/>
        </authorList>
    </citation>
    <scope>NUCLEOTIDE SEQUENCE [LARGE SCALE GENOMIC DNA]</scope>
    <source>
        <strain evidence="1 2">DSM 6911</strain>
    </source>
</reference>
<dbReference type="SUPFAM" id="SSF140500">
    <property type="entry name" value="BAS1536-like"/>
    <property type="match status" value="1"/>
</dbReference>